<dbReference type="EMBL" id="KZ301973">
    <property type="protein sequence ID" value="PFH53621.1"/>
    <property type="molecule type" value="Genomic_DNA"/>
</dbReference>
<accession>A0A2A9NYJ7</accession>
<organism evidence="2 3">
    <name type="scientific">Amanita thiersii Skay4041</name>
    <dbReference type="NCBI Taxonomy" id="703135"/>
    <lineage>
        <taxon>Eukaryota</taxon>
        <taxon>Fungi</taxon>
        <taxon>Dikarya</taxon>
        <taxon>Basidiomycota</taxon>
        <taxon>Agaricomycotina</taxon>
        <taxon>Agaricomycetes</taxon>
        <taxon>Agaricomycetidae</taxon>
        <taxon>Agaricales</taxon>
        <taxon>Pluteineae</taxon>
        <taxon>Amanitaceae</taxon>
        <taxon>Amanita</taxon>
    </lineage>
</organism>
<keyword evidence="3" id="KW-1185">Reference proteome</keyword>
<reference evidence="2 3" key="1">
    <citation type="submission" date="2014-02" db="EMBL/GenBank/DDBJ databases">
        <title>Transposable element dynamics among asymbiotic and ectomycorrhizal Amanita fungi.</title>
        <authorList>
            <consortium name="DOE Joint Genome Institute"/>
            <person name="Hess J."/>
            <person name="Skrede I."/>
            <person name="Wolfe B."/>
            <person name="LaButti K."/>
            <person name="Ohm R.A."/>
            <person name="Grigoriev I.V."/>
            <person name="Pringle A."/>
        </authorList>
    </citation>
    <scope>NUCLEOTIDE SEQUENCE [LARGE SCALE GENOMIC DNA]</scope>
    <source>
        <strain evidence="2 3">SKay4041</strain>
    </source>
</reference>
<evidence type="ECO:0000313" key="2">
    <source>
        <dbReference type="EMBL" id="PFH53621.1"/>
    </source>
</evidence>
<feature type="compositionally biased region" description="Acidic residues" evidence="1">
    <location>
        <begin position="82"/>
        <end position="91"/>
    </location>
</feature>
<dbReference type="Proteomes" id="UP000242287">
    <property type="component" value="Unassembled WGS sequence"/>
</dbReference>
<evidence type="ECO:0000313" key="3">
    <source>
        <dbReference type="Proteomes" id="UP000242287"/>
    </source>
</evidence>
<sequence>MRVLARVQHKLWRLCHWERGQPTVVVTYNVPSQVKSRISVCWLDLLDTDTFTPPTYHKLPSHPTHAPPNNTEKEKEASENSDNNDDDDDDDKTTTNIQHQLQYSIQYQTNVIQLLYLESPHKYFYTTNISLSTIKTTFPLEEAVYVYTHHLQSIPISTHGDKLSFSESVHNK</sequence>
<protein>
    <submittedName>
        <fullName evidence="2">Uncharacterized protein</fullName>
    </submittedName>
</protein>
<gene>
    <name evidence="2" type="ORF">AMATHDRAFT_83887</name>
</gene>
<name>A0A2A9NYJ7_9AGAR</name>
<evidence type="ECO:0000256" key="1">
    <source>
        <dbReference type="SAM" id="MobiDB-lite"/>
    </source>
</evidence>
<feature type="region of interest" description="Disordered" evidence="1">
    <location>
        <begin position="54"/>
        <end position="94"/>
    </location>
</feature>
<dbReference type="AlphaFoldDB" id="A0A2A9NYJ7"/>
<proteinExistence type="predicted"/>